<dbReference type="InterPro" id="IPR003115">
    <property type="entry name" value="ParB_N"/>
</dbReference>
<keyword evidence="3" id="KW-0808">Transferase</keyword>
<comment type="caution">
    <text evidence="7">The sequence shown here is derived from an EMBL/GenBank/DDBJ whole genome shotgun (WGS) entry which is preliminary data.</text>
</comment>
<dbReference type="SMART" id="SM00470">
    <property type="entry name" value="ParB"/>
    <property type="match status" value="1"/>
</dbReference>
<dbReference type="InterPro" id="IPR029063">
    <property type="entry name" value="SAM-dependent_MTases_sf"/>
</dbReference>
<keyword evidence="5" id="KW-0680">Restriction system</keyword>
<dbReference type="Pfam" id="PF02195">
    <property type="entry name" value="ParB_N"/>
    <property type="match status" value="1"/>
</dbReference>
<dbReference type="CDD" id="cd16401">
    <property type="entry name" value="ParB_N_like_MT"/>
    <property type="match status" value="1"/>
</dbReference>
<dbReference type="RefSeq" id="WP_413778931.1">
    <property type="nucleotide sequence ID" value="NZ_JAUOZS010000001.1"/>
</dbReference>
<dbReference type="EMBL" id="JAUOZS010000001">
    <property type="protein sequence ID" value="MDT8900384.1"/>
    <property type="molecule type" value="Genomic_DNA"/>
</dbReference>
<dbReference type="SUPFAM" id="SSF53335">
    <property type="entry name" value="S-adenosyl-L-methionine-dependent methyltransferases"/>
    <property type="match status" value="1"/>
</dbReference>
<evidence type="ECO:0000313" key="7">
    <source>
        <dbReference type="EMBL" id="MDT8900384.1"/>
    </source>
</evidence>
<reference evidence="7 8" key="1">
    <citation type="submission" date="2023-07" db="EMBL/GenBank/DDBJ databases">
        <title>The novel representative of Negativicutes class, Anaeroselena agilis gen. nov. sp. nov.</title>
        <authorList>
            <person name="Prokofeva M.I."/>
            <person name="Elcheninov A.G."/>
            <person name="Klyukina A."/>
            <person name="Kublanov I.V."/>
            <person name="Frolov E.N."/>
            <person name="Podosokorskaya O.A."/>
        </authorList>
    </citation>
    <scope>NUCLEOTIDE SEQUENCE [LARGE SCALE GENOMIC DNA]</scope>
    <source>
        <strain evidence="7 8">4137-cl</strain>
    </source>
</reference>
<protein>
    <submittedName>
        <fullName evidence="7">Site-specific DNA-methyltransferase</fullName>
    </submittedName>
</protein>
<dbReference type="PROSITE" id="PS00092">
    <property type="entry name" value="N6_MTASE"/>
    <property type="match status" value="1"/>
</dbReference>
<gene>
    <name evidence="7" type="ORF">Q4T40_03900</name>
</gene>
<evidence type="ECO:0000259" key="6">
    <source>
        <dbReference type="SMART" id="SM00470"/>
    </source>
</evidence>
<evidence type="ECO:0000256" key="3">
    <source>
        <dbReference type="ARBA" id="ARBA00022679"/>
    </source>
</evidence>
<proteinExistence type="inferred from homology"/>
<dbReference type="Gene3D" id="3.40.50.150">
    <property type="entry name" value="Vaccinia Virus protein VP39"/>
    <property type="match status" value="1"/>
</dbReference>
<dbReference type="InterPro" id="IPR036086">
    <property type="entry name" value="ParB/Sulfiredoxin_sf"/>
</dbReference>
<accession>A0ABU3NU86</accession>
<dbReference type="PRINTS" id="PR00506">
    <property type="entry name" value="D21N6MTFRASE"/>
</dbReference>
<sequence length="423" mass="47735">MKIKNMKITDLKPAKYNPRKDLKPGDVEYEQLKKSILAFGYVDPIIVNCRNNVVIGGHQRLKVLAELGNTTVDVSVVDLDEKNEKALNVALNKISGEWDMPLLQDILFELNTDGFELDSIGFSLDELAQFHLEEDESESEASEDDFDVAKAVENSKEPVSKPGDLWLLGRHRLLCGDATRAEDVRRLMDGKRASMIWTDPPWNVDYGASKHPSWKPRQILNDSMTPEKFHDFLLASFRNMRAVSEAGCMTYVAMSAQEWGNLMSVMHEAGYHWSSTIIWVKDSLVLSRKDYHTQYEPIWYGWVEGTRLCPLEDRKQSDVWEITRPKRSDEHPTMKPISLVARAIQNSSRAGDIVIDFFGGSGSTLIAAEQTGRVCYTSELDPKYCDVIVARYIAQAGDDRGVFLLRDGVKKSHADVAEENSAA</sequence>
<feature type="domain" description="ParB-like N-terminal" evidence="6">
    <location>
        <begin position="4"/>
        <end position="93"/>
    </location>
</feature>
<dbReference type="Pfam" id="PF01555">
    <property type="entry name" value="N6_N4_Mtase"/>
    <property type="match status" value="1"/>
</dbReference>
<dbReference type="InterPro" id="IPR002295">
    <property type="entry name" value="N4/N6-MTase_EcoPI_Mod-like"/>
</dbReference>
<evidence type="ECO:0000313" key="8">
    <source>
        <dbReference type="Proteomes" id="UP001254848"/>
    </source>
</evidence>
<organism evidence="7 8">
    <name type="scientific">Anaeroselena agilis</name>
    <dbReference type="NCBI Taxonomy" id="3063788"/>
    <lineage>
        <taxon>Bacteria</taxon>
        <taxon>Bacillati</taxon>
        <taxon>Bacillota</taxon>
        <taxon>Negativicutes</taxon>
        <taxon>Acetonemataceae</taxon>
        <taxon>Anaeroselena</taxon>
    </lineage>
</organism>
<evidence type="ECO:0000256" key="1">
    <source>
        <dbReference type="ARBA" id="ARBA00006594"/>
    </source>
</evidence>
<keyword evidence="2" id="KW-0489">Methyltransferase</keyword>
<evidence type="ECO:0000256" key="5">
    <source>
        <dbReference type="ARBA" id="ARBA00022747"/>
    </source>
</evidence>
<name>A0ABU3NU86_9FIRM</name>
<keyword evidence="4" id="KW-0949">S-adenosyl-L-methionine</keyword>
<keyword evidence="8" id="KW-1185">Reference proteome</keyword>
<dbReference type="Gene3D" id="3.90.1530.10">
    <property type="entry name" value="Conserved hypothetical protein from pyrococcus furiosus pfu- 392566-001, ParB domain"/>
    <property type="match status" value="1"/>
</dbReference>
<dbReference type="SUPFAM" id="SSF110849">
    <property type="entry name" value="ParB/Sulfiredoxin"/>
    <property type="match status" value="1"/>
</dbReference>
<dbReference type="InterPro" id="IPR002052">
    <property type="entry name" value="DNA_methylase_N6_adenine_CS"/>
</dbReference>
<comment type="similarity">
    <text evidence="1">Belongs to the N(4)/N(6)-methyltransferase family.</text>
</comment>
<evidence type="ECO:0000256" key="4">
    <source>
        <dbReference type="ARBA" id="ARBA00022691"/>
    </source>
</evidence>
<dbReference type="InterPro" id="IPR002941">
    <property type="entry name" value="DNA_methylase_N4/N6"/>
</dbReference>
<evidence type="ECO:0000256" key="2">
    <source>
        <dbReference type="ARBA" id="ARBA00022603"/>
    </source>
</evidence>
<dbReference type="InterPro" id="IPR015840">
    <property type="entry name" value="DNA_MeTrfase_ParB"/>
</dbReference>
<dbReference type="PIRSF" id="PIRSF036758">
    <property type="entry name" value="Aden_M_ParB"/>
    <property type="match status" value="1"/>
</dbReference>
<dbReference type="Proteomes" id="UP001254848">
    <property type="component" value="Unassembled WGS sequence"/>
</dbReference>